<dbReference type="EMBL" id="JAPWTJ010000025">
    <property type="protein sequence ID" value="KAJ8984807.1"/>
    <property type="molecule type" value="Genomic_DNA"/>
</dbReference>
<reference evidence="5" key="1">
    <citation type="journal article" date="2023" name="Insect Mol. Biol.">
        <title>Genome sequencing provides insights into the evolution of gene families encoding plant cell wall-degrading enzymes in longhorned beetles.</title>
        <authorList>
            <person name="Shin N.R."/>
            <person name="Okamura Y."/>
            <person name="Kirsch R."/>
            <person name="Pauchet Y."/>
        </authorList>
    </citation>
    <scope>NUCLEOTIDE SEQUENCE</scope>
    <source>
        <strain evidence="5">MMC_N1</strain>
    </source>
</reference>
<dbReference type="InterPro" id="IPR006149">
    <property type="entry name" value="EB_dom"/>
</dbReference>
<dbReference type="CDD" id="cd00112">
    <property type="entry name" value="LDLa"/>
    <property type="match status" value="1"/>
</dbReference>
<keyword evidence="6" id="KW-1185">Reference proteome</keyword>
<dbReference type="InterPro" id="IPR036055">
    <property type="entry name" value="LDL_receptor-like_sf"/>
</dbReference>
<feature type="compositionally biased region" description="Polar residues" evidence="3">
    <location>
        <begin position="218"/>
        <end position="257"/>
    </location>
</feature>
<feature type="region of interest" description="Disordered" evidence="3">
    <location>
        <begin position="386"/>
        <end position="412"/>
    </location>
</feature>
<dbReference type="SUPFAM" id="SSF57424">
    <property type="entry name" value="LDL receptor-like module"/>
    <property type="match status" value="1"/>
</dbReference>
<feature type="compositionally biased region" description="Low complexity" evidence="3">
    <location>
        <begin position="178"/>
        <end position="202"/>
    </location>
</feature>
<keyword evidence="1 2" id="KW-1015">Disulfide bond</keyword>
<dbReference type="Pfam" id="PF01683">
    <property type="entry name" value="EB"/>
    <property type="match status" value="1"/>
</dbReference>
<name>A0ABQ9K406_9CUCU</name>
<feature type="region of interest" description="Disordered" evidence="3">
    <location>
        <begin position="272"/>
        <end position="298"/>
    </location>
</feature>
<dbReference type="PROSITE" id="PS50068">
    <property type="entry name" value="LDLRA_2"/>
    <property type="match status" value="1"/>
</dbReference>
<feature type="region of interest" description="Disordered" evidence="3">
    <location>
        <begin position="178"/>
        <end position="257"/>
    </location>
</feature>
<gene>
    <name evidence="5" type="ORF">NQ317_013004</name>
</gene>
<evidence type="ECO:0000256" key="1">
    <source>
        <dbReference type="ARBA" id="ARBA00023157"/>
    </source>
</evidence>
<sequence length="499" mass="53888">MDLTFMPLLRLISQSTSTNTLFYLQVCGQSATAHVLGDECNSDWECREDIFGSICHRGRCACQPFYARVNQTTCLQSTLLGYDCLVPEQCSLKVANSSCLDGACRCVDGFLQFRKHTCLGPARPGNVCYSNAHCRLWTADSHCDFLIPNLFGRCQCNTPLKQVGDSCVRSAFQTKPTAATTATTSRTTTTTTSSTPSPSPTTVADNPEIDSNLIGDNVTPSSPVKSTKATRTTTKQVRPTSRRPTTQLPPIEKATSTPMDVTTRLTVSTRTTVMEPPTPSPDIVIHSASTTSPPSTTGIRTRVESGDEAISLGLPCVTDLQCRLADSSSRCKDGVCDCLIRTNETKSCSARNRGCLPGTFQVSAVQQEPVLVGSLFVTVERTAAMDPTRTAHQTSAHRKHSGAKLPEDAYPGQAGATDLQIVRLARTNRTVKRDGSDEPPHICKGRSRRRRTEYCPLRCGNGRCRSSAIACSGRDGCGDGTDESHCSVCRCPVVQGRNL</sequence>
<feature type="compositionally biased region" description="Low complexity" evidence="3">
    <location>
        <begin position="287"/>
        <end position="297"/>
    </location>
</feature>
<comment type="caution">
    <text evidence="2">Lacks conserved residue(s) required for the propagation of feature annotation.</text>
</comment>
<proteinExistence type="predicted"/>
<dbReference type="PANTHER" id="PTHR39069">
    <property type="entry name" value="ECDYSONE-INDUCIBLE GENE E1, ISOFORM A"/>
    <property type="match status" value="1"/>
</dbReference>
<evidence type="ECO:0000256" key="3">
    <source>
        <dbReference type="SAM" id="MobiDB-lite"/>
    </source>
</evidence>
<feature type="disulfide bond" evidence="2">
    <location>
        <begin position="471"/>
        <end position="486"/>
    </location>
</feature>
<evidence type="ECO:0000259" key="4">
    <source>
        <dbReference type="Pfam" id="PF01683"/>
    </source>
</evidence>
<evidence type="ECO:0000256" key="2">
    <source>
        <dbReference type="PROSITE-ProRule" id="PRU00124"/>
    </source>
</evidence>
<dbReference type="InterPro" id="IPR002172">
    <property type="entry name" value="LDrepeatLR_classA_rpt"/>
</dbReference>
<comment type="caution">
    <text evidence="5">The sequence shown here is derived from an EMBL/GenBank/DDBJ whole genome shotgun (WGS) entry which is preliminary data.</text>
</comment>
<organism evidence="5 6">
    <name type="scientific">Molorchus minor</name>
    <dbReference type="NCBI Taxonomy" id="1323400"/>
    <lineage>
        <taxon>Eukaryota</taxon>
        <taxon>Metazoa</taxon>
        <taxon>Ecdysozoa</taxon>
        <taxon>Arthropoda</taxon>
        <taxon>Hexapoda</taxon>
        <taxon>Insecta</taxon>
        <taxon>Pterygota</taxon>
        <taxon>Neoptera</taxon>
        <taxon>Endopterygota</taxon>
        <taxon>Coleoptera</taxon>
        <taxon>Polyphaga</taxon>
        <taxon>Cucujiformia</taxon>
        <taxon>Chrysomeloidea</taxon>
        <taxon>Cerambycidae</taxon>
        <taxon>Lamiinae</taxon>
        <taxon>Monochamini</taxon>
        <taxon>Molorchus</taxon>
    </lineage>
</organism>
<protein>
    <recommendedName>
        <fullName evidence="4">EB domain-containing protein</fullName>
    </recommendedName>
</protein>
<evidence type="ECO:0000313" key="6">
    <source>
        <dbReference type="Proteomes" id="UP001162164"/>
    </source>
</evidence>
<dbReference type="Proteomes" id="UP001162164">
    <property type="component" value="Unassembled WGS sequence"/>
</dbReference>
<evidence type="ECO:0000313" key="5">
    <source>
        <dbReference type="EMBL" id="KAJ8984807.1"/>
    </source>
</evidence>
<feature type="disulfide bond" evidence="2">
    <location>
        <begin position="459"/>
        <end position="477"/>
    </location>
</feature>
<accession>A0ABQ9K406</accession>
<dbReference type="PANTHER" id="PTHR39069:SF1">
    <property type="entry name" value="ECDYSONE-INDUCIBLE GENE E1, ISOFORM A"/>
    <property type="match status" value="1"/>
</dbReference>
<feature type="domain" description="EB" evidence="4">
    <location>
        <begin position="71"/>
        <end position="118"/>
    </location>
</feature>